<name>A0ABT7E975_9FIRM</name>
<comment type="caution">
    <text evidence="1">The sequence shown here is derived from an EMBL/GenBank/DDBJ whole genome shotgun (WGS) entry which is preliminary data.</text>
</comment>
<keyword evidence="2" id="KW-1185">Reference proteome</keyword>
<dbReference type="EMBL" id="JASKYM010000002">
    <property type="protein sequence ID" value="MDK2563462.1"/>
    <property type="molecule type" value="Genomic_DNA"/>
</dbReference>
<dbReference type="RefSeq" id="WP_284132402.1">
    <property type="nucleotide sequence ID" value="NZ_JASKYM010000002.1"/>
</dbReference>
<reference evidence="1 2" key="1">
    <citation type="submission" date="2023-05" db="EMBL/GenBank/DDBJ databases">
        <title>Rombocin, a short stable natural nisin variant, displays selective antimicrobial activity against Listeria monocytogenes and employs dual mode of action to kill target bacterial strains.</title>
        <authorList>
            <person name="Wambui J."/>
            <person name="Stephan R."/>
            <person name="Kuipers O.P."/>
        </authorList>
    </citation>
    <scope>NUCLEOTIDE SEQUENCE [LARGE SCALE GENOMIC DNA]</scope>
    <source>
        <strain evidence="1 2">RC002</strain>
    </source>
</reference>
<proteinExistence type="predicted"/>
<sequence>MAKQLERGHEERLLRIRVLSHNGDKVHIKLPINFVKKLVQNNALDFFNTENDIIDSKKLLNIILHAFDYDLSGEIANLERKNGDIIRIILD</sequence>
<organism evidence="1 2">
    <name type="scientific">Romboutsia sedimentorum</name>
    <dbReference type="NCBI Taxonomy" id="1368474"/>
    <lineage>
        <taxon>Bacteria</taxon>
        <taxon>Bacillati</taxon>
        <taxon>Bacillota</taxon>
        <taxon>Clostridia</taxon>
        <taxon>Peptostreptococcales</taxon>
        <taxon>Peptostreptococcaceae</taxon>
        <taxon>Romboutsia</taxon>
    </lineage>
</organism>
<accession>A0ABT7E975</accession>
<gene>
    <name evidence="1" type="ORF">QOZ84_07860</name>
</gene>
<evidence type="ECO:0000313" key="1">
    <source>
        <dbReference type="EMBL" id="MDK2563462.1"/>
    </source>
</evidence>
<protein>
    <submittedName>
        <fullName evidence="1">Uncharacterized protein</fullName>
    </submittedName>
</protein>
<dbReference type="Proteomes" id="UP001301012">
    <property type="component" value="Unassembled WGS sequence"/>
</dbReference>
<evidence type="ECO:0000313" key="2">
    <source>
        <dbReference type="Proteomes" id="UP001301012"/>
    </source>
</evidence>